<keyword evidence="3" id="KW-0614">Plasmid</keyword>
<evidence type="ECO:0000256" key="2">
    <source>
        <dbReference type="SAM" id="SignalP"/>
    </source>
</evidence>
<dbReference type="PANTHER" id="PTHR33376">
    <property type="match status" value="1"/>
</dbReference>
<geneLocation type="plasmid" evidence="4">
    <name>pmm593</name>
</geneLocation>
<dbReference type="KEGG" id="mmed:Mame_04599"/>
<gene>
    <name evidence="3" type="ORF">Mame_04599</name>
</gene>
<keyword evidence="4" id="KW-1185">Reference proteome</keyword>
<dbReference type="Pfam" id="PF03480">
    <property type="entry name" value="DctP"/>
    <property type="match status" value="1"/>
</dbReference>
<evidence type="ECO:0000313" key="3">
    <source>
        <dbReference type="EMBL" id="AQZ53891.1"/>
    </source>
</evidence>
<proteinExistence type="predicted"/>
<dbReference type="NCBIfam" id="NF037995">
    <property type="entry name" value="TRAP_S1"/>
    <property type="match status" value="1"/>
</dbReference>
<keyword evidence="1 2" id="KW-0732">Signal</keyword>
<organism evidence="3 4">
    <name type="scientific">Martelella mediterranea DSM 17316</name>
    <dbReference type="NCBI Taxonomy" id="1122214"/>
    <lineage>
        <taxon>Bacteria</taxon>
        <taxon>Pseudomonadati</taxon>
        <taxon>Pseudomonadota</taxon>
        <taxon>Alphaproteobacteria</taxon>
        <taxon>Hyphomicrobiales</taxon>
        <taxon>Aurantimonadaceae</taxon>
        <taxon>Martelella</taxon>
    </lineage>
</organism>
<evidence type="ECO:0000256" key="1">
    <source>
        <dbReference type="ARBA" id="ARBA00022729"/>
    </source>
</evidence>
<dbReference type="InterPro" id="IPR018389">
    <property type="entry name" value="DctP_fam"/>
</dbReference>
<dbReference type="eggNOG" id="COG1638">
    <property type="taxonomic scope" value="Bacteria"/>
</dbReference>
<protein>
    <submittedName>
        <fullName evidence="3">TRAP transporter solute receptor, DctP family</fullName>
    </submittedName>
</protein>
<accession>A0A1U9Z864</accession>
<dbReference type="InterPro" id="IPR038404">
    <property type="entry name" value="TRAP_DctP_sf"/>
</dbReference>
<dbReference type="RefSeq" id="WP_018063900.1">
    <property type="nucleotide sequence ID" value="NZ_AQWH01000005.1"/>
</dbReference>
<evidence type="ECO:0000313" key="4">
    <source>
        <dbReference type="Proteomes" id="UP000191135"/>
    </source>
</evidence>
<feature type="signal peptide" evidence="2">
    <location>
        <begin position="1"/>
        <end position="21"/>
    </location>
</feature>
<dbReference type="EMBL" id="CP020331">
    <property type="protein sequence ID" value="AQZ53891.1"/>
    <property type="molecule type" value="Genomic_DNA"/>
</dbReference>
<reference evidence="3 4" key="1">
    <citation type="submission" date="2017-03" db="EMBL/GenBank/DDBJ databases">
        <title>Foreign affairs: Plasmid Transfer between Roseobacters and Rhizobia.</title>
        <authorList>
            <person name="Bartling P."/>
            <person name="Bunk B."/>
            <person name="Overmann J."/>
            <person name="Brinkmann H."/>
            <person name="Petersen J."/>
        </authorList>
    </citation>
    <scope>NUCLEOTIDE SEQUENCE [LARGE SCALE GENOMIC DNA]</scope>
    <source>
        <strain evidence="3 4">MACL11</strain>
        <plasmid evidence="4">Plasmid pmm593</plasmid>
    </source>
</reference>
<dbReference type="GO" id="GO:0055085">
    <property type="term" value="P:transmembrane transport"/>
    <property type="evidence" value="ECO:0007669"/>
    <property type="project" value="InterPro"/>
</dbReference>
<dbReference type="Proteomes" id="UP000191135">
    <property type="component" value="Plasmid pMM593"/>
</dbReference>
<name>A0A1U9Z864_9HYPH</name>
<dbReference type="CDD" id="cd13666">
    <property type="entry name" value="PBP2_TRAP_DctP_like_1"/>
    <property type="match status" value="1"/>
</dbReference>
<keyword evidence="3" id="KW-0675">Receptor</keyword>
<dbReference type="Gene3D" id="3.40.190.170">
    <property type="entry name" value="Bacterial extracellular solute-binding protein, family 7"/>
    <property type="match status" value="1"/>
</dbReference>
<feature type="chain" id="PRO_5010718400" evidence="2">
    <location>
        <begin position="22"/>
        <end position="357"/>
    </location>
</feature>
<dbReference type="AlphaFoldDB" id="A0A1U9Z864"/>
<sequence length="357" mass="39078" precursor="true">MRNFLRLTTAVMLAIPSAALAQETIDLTVASSHPTVIPWVGMIQTHFMAKTDEILAETGDYKINWNEAFGGQLYKANATLSSVEEGITDIGWVFSLLEPAKLPLSQATSYAPFSTANPQLQLEVMEDLMENNEAFREEWEQYNLKVLGLTGTDMYDIYTKEPIEGIADIDGMKISAPGVLGTWLRGTGANAVDGALTTFYTDIQTGVSDGVLTLALGAKPAKLYEVAPYLNRFDAAVSFSGAIAINRDVWDTLPEEVQDAMIEAGKYYTAAHGKQLLEGHEAALTDMVALGADQNPPVTLVEMPEAEREAWVAMLPDLAGEWADNLEAQGLPAREFLSAYMDGLRERGETPMRDWDQ</sequence>
<dbReference type="OrthoDB" id="7822595at2"/>
<dbReference type="PANTHER" id="PTHR33376:SF15">
    <property type="entry name" value="BLL6794 PROTEIN"/>
    <property type="match status" value="1"/>
</dbReference>